<proteinExistence type="predicted"/>
<reference evidence="1" key="1">
    <citation type="submission" date="2018-05" db="EMBL/GenBank/DDBJ databases">
        <authorList>
            <person name="Lanie J.A."/>
            <person name="Ng W.-L."/>
            <person name="Kazmierczak K.M."/>
            <person name="Andrzejewski T.M."/>
            <person name="Davidsen T.M."/>
            <person name="Wayne K.J."/>
            <person name="Tettelin H."/>
            <person name="Glass J.I."/>
            <person name="Rusch D."/>
            <person name="Podicherti R."/>
            <person name="Tsui H.-C.T."/>
            <person name="Winkler M.E."/>
        </authorList>
    </citation>
    <scope>NUCLEOTIDE SEQUENCE</scope>
</reference>
<dbReference type="EMBL" id="UINC01044595">
    <property type="protein sequence ID" value="SVB50256.1"/>
    <property type="molecule type" value="Genomic_DNA"/>
</dbReference>
<protein>
    <submittedName>
        <fullName evidence="1">Uncharacterized protein</fullName>
    </submittedName>
</protein>
<accession>A0A382EHI8</accession>
<evidence type="ECO:0000313" key="1">
    <source>
        <dbReference type="EMBL" id="SVB50256.1"/>
    </source>
</evidence>
<dbReference type="AlphaFoldDB" id="A0A382EHI8"/>
<name>A0A382EHI8_9ZZZZ</name>
<gene>
    <name evidence="1" type="ORF">METZ01_LOCUS203110</name>
</gene>
<sequence length="128" mass="14888">MSIPFKVSRRVLLSTIVGLVTIGIYRISRKVTNNDKQKILTDYIEKNCNKYNISKLSQEYIKSYKISGARKDQILSKIFSGNYTNVDELESYLIDIYAEDYAHEKYIFLNNWILSETEAVVCTLMLAR</sequence>
<organism evidence="1">
    <name type="scientific">marine metagenome</name>
    <dbReference type="NCBI Taxonomy" id="408172"/>
    <lineage>
        <taxon>unclassified sequences</taxon>
        <taxon>metagenomes</taxon>
        <taxon>ecological metagenomes</taxon>
    </lineage>
</organism>